<protein>
    <submittedName>
        <fullName evidence="2">3-demethylubiquinone-9 3-methyltransferase</fullName>
    </submittedName>
</protein>
<dbReference type="SUPFAM" id="SSF53335">
    <property type="entry name" value="S-adenosyl-L-methionine-dependent methyltransferases"/>
    <property type="match status" value="1"/>
</dbReference>
<keyword evidence="2" id="KW-0489">Methyltransferase</keyword>
<dbReference type="GO" id="GO:0032259">
    <property type="term" value="P:methylation"/>
    <property type="evidence" value="ECO:0007669"/>
    <property type="project" value="UniProtKB-KW"/>
</dbReference>
<organism evidence="2 3">
    <name type="scientific">Actinomadura madurae</name>
    <dbReference type="NCBI Taxonomy" id="1993"/>
    <lineage>
        <taxon>Bacteria</taxon>
        <taxon>Bacillati</taxon>
        <taxon>Actinomycetota</taxon>
        <taxon>Actinomycetes</taxon>
        <taxon>Streptosporangiales</taxon>
        <taxon>Thermomonosporaceae</taxon>
        <taxon>Actinomadura</taxon>
    </lineage>
</organism>
<reference evidence="2 3" key="1">
    <citation type="submission" date="2016-10" db="EMBL/GenBank/DDBJ databases">
        <authorList>
            <person name="de Groot N.N."/>
        </authorList>
    </citation>
    <scope>NUCLEOTIDE SEQUENCE [LARGE SCALE GENOMIC DNA]</scope>
    <source>
        <strain evidence="2 3">DSM 43067</strain>
    </source>
</reference>
<dbReference type="eggNOG" id="COG2227">
    <property type="taxonomic scope" value="Bacteria"/>
</dbReference>
<accession>A0A1I4ZK85</accession>
<gene>
    <name evidence="2" type="ORF">SAMN04489713_102236</name>
</gene>
<dbReference type="GO" id="GO:0008757">
    <property type="term" value="F:S-adenosylmethionine-dependent methyltransferase activity"/>
    <property type="evidence" value="ECO:0007669"/>
    <property type="project" value="InterPro"/>
</dbReference>
<dbReference type="CDD" id="cd02440">
    <property type="entry name" value="AdoMet_MTases"/>
    <property type="match status" value="1"/>
</dbReference>
<dbReference type="STRING" id="1993.SAMN04489713_102236"/>
<evidence type="ECO:0000313" key="3">
    <source>
        <dbReference type="Proteomes" id="UP000183413"/>
    </source>
</evidence>
<evidence type="ECO:0000259" key="1">
    <source>
        <dbReference type="Pfam" id="PF08241"/>
    </source>
</evidence>
<dbReference type="InterPro" id="IPR029063">
    <property type="entry name" value="SAM-dependent_MTases_sf"/>
</dbReference>
<sequence>MASPILVLDSSAPGSVDGRHLRAAVFQDVRLQYVTKVLDETSGKRAAVIGGGRGLLAQGLARLGMEVMSVDPSPEATALARVSDDSGAVVYSTAPFERPGLPEGTFDLVYCADTFEITEDLDAVLAAVVRLLRPGSTLIYDTVNRTPISRLVYLGMFQRVPGTRIMPPGRYSAARLRPPAELADRMTAHGLTNLDTCSFKPRSVGALISATRARRAGRVADDQLSSMVDFKLDPNGPPVVTYLGHARRT</sequence>
<proteinExistence type="predicted"/>
<dbReference type="InterPro" id="IPR013216">
    <property type="entry name" value="Methyltransf_11"/>
</dbReference>
<dbReference type="EMBL" id="FOVH01000002">
    <property type="protein sequence ID" value="SFN50654.1"/>
    <property type="molecule type" value="Genomic_DNA"/>
</dbReference>
<keyword evidence="2" id="KW-0808">Transferase</keyword>
<dbReference type="PANTHER" id="PTHR43861">
    <property type="entry name" value="TRANS-ACONITATE 2-METHYLTRANSFERASE-RELATED"/>
    <property type="match status" value="1"/>
</dbReference>
<name>A0A1I4ZK85_9ACTN</name>
<feature type="domain" description="Methyltransferase type 11" evidence="1">
    <location>
        <begin position="49"/>
        <end position="139"/>
    </location>
</feature>
<dbReference type="Pfam" id="PF08241">
    <property type="entry name" value="Methyltransf_11"/>
    <property type="match status" value="1"/>
</dbReference>
<dbReference type="Proteomes" id="UP000183413">
    <property type="component" value="Unassembled WGS sequence"/>
</dbReference>
<keyword evidence="2" id="KW-0830">Ubiquinone</keyword>
<dbReference type="InParanoid" id="A0A1I4ZK85"/>
<dbReference type="AlphaFoldDB" id="A0A1I4ZK85"/>
<keyword evidence="3" id="KW-1185">Reference proteome</keyword>
<dbReference type="Gene3D" id="3.40.50.150">
    <property type="entry name" value="Vaccinia Virus protein VP39"/>
    <property type="match status" value="1"/>
</dbReference>
<evidence type="ECO:0000313" key="2">
    <source>
        <dbReference type="EMBL" id="SFN50654.1"/>
    </source>
</evidence>